<evidence type="ECO:0000256" key="3">
    <source>
        <dbReference type="ARBA" id="ARBA00022483"/>
    </source>
</evidence>
<name>W9SCL2_9ROSA</name>
<dbReference type="GO" id="GO:0045159">
    <property type="term" value="F:myosin II binding"/>
    <property type="evidence" value="ECO:0007669"/>
    <property type="project" value="TreeGrafter"/>
</dbReference>
<dbReference type="GO" id="GO:0006893">
    <property type="term" value="P:Golgi to plasma membrane transport"/>
    <property type="evidence" value="ECO:0007669"/>
    <property type="project" value="TreeGrafter"/>
</dbReference>
<dbReference type="SMART" id="SM00320">
    <property type="entry name" value="WD40"/>
    <property type="match status" value="4"/>
</dbReference>
<organism evidence="8 9">
    <name type="scientific">Morus notabilis</name>
    <dbReference type="NCBI Taxonomy" id="981085"/>
    <lineage>
        <taxon>Eukaryota</taxon>
        <taxon>Viridiplantae</taxon>
        <taxon>Streptophyta</taxon>
        <taxon>Embryophyta</taxon>
        <taxon>Tracheophyta</taxon>
        <taxon>Spermatophyta</taxon>
        <taxon>Magnoliopsida</taxon>
        <taxon>eudicotyledons</taxon>
        <taxon>Gunneridae</taxon>
        <taxon>Pentapetalae</taxon>
        <taxon>rosids</taxon>
        <taxon>fabids</taxon>
        <taxon>Rosales</taxon>
        <taxon>Moraceae</taxon>
        <taxon>Moreae</taxon>
        <taxon>Morus</taxon>
    </lineage>
</organism>
<evidence type="ECO:0000256" key="5">
    <source>
        <dbReference type="PROSITE-ProRule" id="PRU00290"/>
    </source>
</evidence>
<accession>W9SCL2</accession>
<dbReference type="Gene3D" id="2.130.10.10">
    <property type="entry name" value="YVTN repeat-like/Quinoprotein amine dehydrogenase"/>
    <property type="match status" value="2"/>
</dbReference>
<dbReference type="PROSITE" id="PS50892">
    <property type="entry name" value="V_SNARE"/>
    <property type="match status" value="1"/>
</dbReference>
<keyword evidence="4" id="KW-0963">Cytoplasm</keyword>
<dbReference type="GO" id="GO:0005886">
    <property type="term" value="C:plasma membrane"/>
    <property type="evidence" value="ECO:0007669"/>
    <property type="project" value="TreeGrafter"/>
</dbReference>
<feature type="compositionally biased region" description="Basic and acidic residues" evidence="6">
    <location>
        <begin position="962"/>
        <end position="973"/>
    </location>
</feature>
<evidence type="ECO:0000313" key="8">
    <source>
        <dbReference type="EMBL" id="EXB99424.1"/>
    </source>
</evidence>
<dbReference type="InterPro" id="IPR015943">
    <property type="entry name" value="WD40/YVTN_repeat-like_dom_sf"/>
</dbReference>
<evidence type="ECO:0000256" key="2">
    <source>
        <dbReference type="ARBA" id="ARBA00008070"/>
    </source>
</evidence>
<dbReference type="PANTHER" id="PTHR10241">
    <property type="entry name" value="LETHAL 2 GIANT LARVAE PROTEIN"/>
    <property type="match status" value="1"/>
</dbReference>
<keyword evidence="5" id="KW-0175">Coiled coil</keyword>
<feature type="domain" description="V-SNARE coiled-coil homology" evidence="7">
    <location>
        <begin position="992"/>
        <end position="1056"/>
    </location>
</feature>
<evidence type="ECO:0000256" key="1">
    <source>
        <dbReference type="ARBA" id="ARBA00004496"/>
    </source>
</evidence>
<dbReference type="AlphaFoldDB" id="W9SCL2"/>
<gene>
    <name evidence="8" type="ORF">L484_016400</name>
</gene>
<dbReference type="Proteomes" id="UP000030645">
    <property type="component" value="Unassembled WGS sequence"/>
</dbReference>
<evidence type="ECO:0000256" key="6">
    <source>
        <dbReference type="SAM" id="MobiDB-lite"/>
    </source>
</evidence>
<dbReference type="GO" id="GO:0019905">
    <property type="term" value="F:syntaxin binding"/>
    <property type="evidence" value="ECO:0007669"/>
    <property type="project" value="TreeGrafter"/>
</dbReference>
<dbReference type="Gene3D" id="1.20.5.110">
    <property type="match status" value="1"/>
</dbReference>
<dbReference type="SUPFAM" id="SSF50978">
    <property type="entry name" value="WD40 repeat-like"/>
    <property type="match status" value="1"/>
</dbReference>
<protein>
    <submittedName>
        <fullName evidence="8">Lethal(2) giant larvae protein-1-like protein</fullName>
    </submittedName>
</protein>
<proteinExistence type="inferred from homology"/>
<sequence>MFAKRFLQKATLHSQNLQHGSLTETDLDLRIAVHYGIPSTSSILAFDPIQRLLAIGTLDGRIKVIGGDGREGLLISPKQLPFKYIEFLQNQGYLVSILNDNDIQMLSSLHFLLINPLLEFFPNLVLLEIGKTDFHYSLVLIAYQNGSIVLWDVLEARIVFSGGDKDLQLKDEVAEASTAANVNSLEDKSEHPLGEKEISALCWASSSGSILAVGYIDGDILFWNTSSVASSKGQQALSSPNNVVKLRLSSAERRLPVIVLQWSATNKSRNNCDGQLFIYGGDEIGSEEVLTVLTLEWSSGMDTLKCAGRIDITLTGSFADMILLPSAGAIGSQKKADVFVLTSPGQLHFYDDASLSSSLSQQDRKPSFSAVEFPAMIPMNDPTITVAKLFTLRTGEDSLNTLSELTSNLKPGSITTPASGVKWPLTGGVPSQLSTTKDKRIERLYLAGYSDGSVRIWDATLPVLSCLLEGQVQGIKVAGSSAPVSELDFCYLTFSLALGNECGLVCIYDLKGCSNGTNFHFVTETKHEVHILSHEKGLQCSAVFSLTDSPVQMLKYIHSGAKLAIGFKCGRVGVIDMSTLSVAFFLNDISCSGSPVVSIMSKELTNSHSLVKSPKHSEANNVTNAVKEVIFILTKDATMKVIDGCNGNMINTRQWNLKKESIAISMYGNISSKLCNEKQTEESTRDTATIEEPVPDGSQAGISSHAIEHRSSSDTACSEESLLDSFLLLCCEDSTRLFSTKSVIQGNNKPVCKVKYAKPCIWTTTFKKDQRLQGLVLLFQTGGIEIRSIPDLELVKESSLMSVLRWNFKANMNKMMSSSDNGQITLANGCEVAFVSLLASENDFRIPESLPCLHDQVLAAAADAAFSFSINQKKKQGTAPGILGGIVKGLKGGKVDHSLDNTKTPKSTFNHLEGIFLKSPRPNSFQPVDHEEAAELDIDDIELDDIELDEPPPVASTSSDLKNTKKEKGSERERLFEGGTDDVKPRLRTPQEIRAAYGKARDASSVAANARNKLVERQEKLERISKNTEELQSGAEDFASMANELVKTLENRKWWQI</sequence>
<keyword evidence="3" id="KW-0268">Exocytosis</keyword>
<evidence type="ECO:0000313" key="9">
    <source>
        <dbReference type="Proteomes" id="UP000030645"/>
    </source>
</evidence>
<dbReference type="eggNOG" id="KOG1983">
    <property type="taxonomic scope" value="Eukaryota"/>
</dbReference>
<evidence type="ECO:0000259" key="7">
    <source>
        <dbReference type="PROSITE" id="PS50892"/>
    </source>
</evidence>
<dbReference type="GO" id="GO:0005096">
    <property type="term" value="F:GTPase activator activity"/>
    <property type="evidence" value="ECO:0007669"/>
    <property type="project" value="TreeGrafter"/>
</dbReference>
<dbReference type="SUPFAM" id="SSF58038">
    <property type="entry name" value="SNARE fusion complex"/>
    <property type="match status" value="1"/>
</dbReference>
<dbReference type="STRING" id="981085.W9SCL2"/>
<dbReference type="GO" id="GO:0005737">
    <property type="term" value="C:cytoplasm"/>
    <property type="evidence" value="ECO:0007669"/>
    <property type="project" value="UniProtKB-SubCell"/>
</dbReference>
<dbReference type="PANTHER" id="PTHR10241:SF25">
    <property type="entry name" value="TOMOSYN, ISOFORM C"/>
    <property type="match status" value="1"/>
</dbReference>
<dbReference type="InterPro" id="IPR042855">
    <property type="entry name" value="V_SNARE_CC"/>
</dbReference>
<dbReference type="InterPro" id="IPR036322">
    <property type="entry name" value="WD40_repeat_dom_sf"/>
</dbReference>
<comment type="similarity">
    <text evidence="2">Belongs to the WD repeat L(2)GL family.</text>
</comment>
<dbReference type="CDD" id="cd15873">
    <property type="entry name" value="R-SNARE_STXBP5_6"/>
    <property type="match status" value="1"/>
</dbReference>
<dbReference type="GO" id="GO:0006887">
    <property type="term" value="P:exocytosis"/>
    <property type="evidence" value="ECO:0007669"/>
    <property type="project" value="UniProtKB-KW"/>
</dbReference>
<reference evidence="9" key="1">
    <citation type="submission" date="2013-01" db="EMBL/GenBank/DDBJ databases">
        <title>Draft Genome Sequence of a Mulberry Tree, Morus notabilis C.K. Schneid.</title>
        <authorList>
            <person name="He N."/>
            <person name="Zhao S."/>
        </authorList>
    </citation>
    <scope>NUCLEOTIDE SEQUENCE</scope>
</reference>
<dbReference type="InterPro" id="IPR001680">
    <property type="entry name" value="WD40_rpt"/>
</dbReference>
<dbReference type="EMBL" id="KE345299">
    <property type="protein sequence ID" value="EXB99424.1"/>
    <property type="molecule type" value="Genomic_DNA"/>
</dbReference>
<evidence type="ECO:0000256" key="4">
    <source>
        <dbReference type="ARBA" id="ARBA00022490"/>
    </source>
</evidence>
<comment type="subcellular location">
    <subcellularLocation>
        <location evidence="1">Cytoplasm</location>
    </subcellularLocation>
</comment>
<feature type="region of interest" description="Disordered" evidence="6">
    <location>
        <begin position="948"/>
        <end position="973"/>
    </location>
</feature>
<keyword evidence="9" id="KW-1185">Reference proteome</keyword>